<gene>
    <name evidence="7" type="ORF">DAPK24_028290</name>
</gene>
<dbReference type="GO" id="GO:0000350">
    <property type="term" value="P:generation of catalytic spliceosome for second transesterification step"/>
    <property type="evidence" value="ECO:0007669"/>
    <property type="project" value="InterPro"/>
</dbReference>
<dbReference type="InterPro" id="IPR009360">
    <property type="entry name" value="Isy1"/>
</dbReference>
<keyword evidence="8" id="KW-1185">Reference proteome</keyword>
<protein>
    <recommendedName>
        <fullName evidence="3">Pre-mRNA-splicing factor ISY1</fullName>
    </recommendedName>
</protein>
<organism evidence="7 8">
    <name type="scientific">Pichia kluyveri</name>
    <name type="common">Yeast</name>
    <dbReference type="NCBI Taxonomy" id="36015"/>
    <lineage>
        <taxon>Eukaryota</taxon>
        <taxon>Fungi</taxon>
        <taxon>Dikarya</taxon>
        <taxon>Ascomycota</taxon>
        <taxon>Saccharomycotina</taxon>
        <taxon>Pichiomycetes</taxon>
        <taxon>Pichiales</taxon>
        <taxon>Pichiaceae</taxon>
        <taxon>Pichia</taxon>
    </lineage>
</organism>
<proteinExistence type="inferred from homology"/>
<keyword evidence="6" id="KW-0175">Coiled coil</keyword>
<dbReference type="SUPFAM" id="SSF140102">
    <property type="entry name" value="ISY1 domain-like"/>
    <property type="match status" value="1"/>
</dbReference>
<dbReference type="GO" id="GO:0005634">
    <property type="term" value="C:nucleus"/>
    <property type="evidence" value="ECO:0007669"/>
    <property type="project" value="UniProtKB-SubCell"/>
</dbReference>
<keyword evidence="4" id="KW-0508">mRNA splicing</keyword>
<name>A0AAV5R3X4_PICKL</name>
<dbReference type="PANTHER" id="PTHR13021">
    <property type="entry name" value="PRE-MRNA-SPLICING FACTOR ISY1"/>
    <property type="match status" value="1"/>
</dbReference>
<comment type="similarity">
    <text evidence="2">Belongs to the ISY1 family.</text>
</comment>
<keyword evidence="4" id="KW-0507">mRNA processing</keyword>
<dbReference type="InterPro" id="IPR029012">
    <property type="entry name" value="Helix_hairpin_bin_sf"/>
</dbReference>
<evidence type="ECO:0000256" key="4">
    <source>
        <dbReference type="ARBA" id="ARBA00023187"/>
    </source>
</evidence>
<evidence type="ECO:0000256" key="6">
    <source>
        <dbReference type="SAM" id="Coils"/>
    </source>
</evidence>
<dbReference type="Pfam" id="PF06246">
    <property type="entry name" value="Isy1"/>
    <property type="match status" value="1"/>
</dbReference>
<comment type="caution">
    <text evidence="7">The sequence shown here is derived from an EMBL/GenBank/DDBJ whole genome shotgun (WGS) entry which is preliminary data.</text>
</comment>
<accession>A0AAV5R3X4</accession>
<keyword evidence="5" id="KW-0539">Nucleus</keyword>
<sequence>MDLQQLEARRKGLLRRINAALIRLNDPHLSDEQLRDTNDTVNSLLHQRRRCDASIRKLGGPHYPQSTSNGTSIKGHLYFGRAKELPDVQILLQEAERERKEFNSKNSDDNRLNNFRNAKLPDSYPINIDYESIKSNNEGLTRLNFTNTPDVQAFIIKKKKELLLKRLKS</sequence>
<dbReference type="AlphaFoldDB" id="A0AAV5R3X4"/>
<dbReference type="InterPro" id="IPR037200">
    <property type="entry name" value="Isy1_sf"/>
</dbReference>
<dbReference type="EMBL" id="BTGB01000003">
    <property type="protein sequence ID" value="GMM46254.1"/>
    <property type="molecule type" value="Genomic_DNA"/>
</dbReference>
<evidence type="ECO:0000256" key="3">
    <source>
        <dbReference type="ARBA" id="ARBA00019194"/>
    </source>
</evidence>
<dbReference type="Gene3D" id="1.10.287.660">
    <property type="entry name" value="Helix hairpin bin"/>
    <property type="match status" value="1"/>
</dbReference>
<evidence type="ECO:0000256" key="2">
    <source>
        <dbReference type="ARBA" id="ARBA00007002"/>
    </source>
</evidence>
<evidence type="ECO:0000313" key="8">
    <source>
        <dbReference type="Proteomes" id="UP001378960"/>
    </source>
</evidence>
<evidence type="ECO:0000256" key="1">
    <source>
        <dbReference type="ARBA" id="ARBA00004123"/>
    </source>
</evidence>
<evidence type="ECO:0000256" key="5">
    <source>
        <dbReference type="ARBA" id="ARBA00023242"/>
    </source>
</evidence>
<reference evidence="7 8" key="1">
    <citation type="journal article" date="2023" name="Elife">
        <title>Identification of key yeast species and microbe-microbe interactions impacting larval growth of Drosophila in the wild.</title>
        <authorList>
            <person name="Mure A."/>
            <person name="Sugiura Y."/>
            <person name="Maeda R."/>
            <person name="Honda K."/>
            <person name="Sakurai N."/>
            <person name="Takahashi Y."/>
            <person name="Watada M."/>
            <person name="Katoh T."/>
            <person name="Gotoh A."/>
            <person name="Gotoh Y."/>
            <person name="Taniguchi I."/>
            <person name="Nakamura K."/>
            <person name="Hayashi T."/>
            <person name="Katayama T."/>
            <person name="Uemura T."/>
            <person name="Hattori Y."/>
        </authorList>
    </citation>
    <scope>NUCLEOTIDE SEQUENCE [LARGE SCALE GENOMIC DNA]</scope>
    <source>
        <strain evidence="7 8">PK-24</strain>
    </source>
</reference>
<feature type="coiled-coil region" evidence="6">
    <location>
        <begin position="85"/>
        <end position="112"/>
    </location>
</feature>
<evidence type="ECO:0000313" key="7">
    <source>
        <dbReference type="EMBL" id="GMM46254.1"/>
    </source>
</evidence>
<dbReference type="Proteomes" id="UP001378960">
    <property type="component" value="Unassembled WGS sequence"/>
</dbReference>
<comment type="subcellular location">
    <subcellularLocation>
        <location evidence="1">Nucleus</location>
    </subcellularLocation>
</comment>